<keyword evidence="5" id="KW-0479">Metal-binding</keyword>
<dbReference type="SUPFAM" id="SSF55920">
    <property type="entry name" value="Creatinase/aminopeptidase"/>
    <property type="match status" value="1"/>
</dbReference>
<dbReference type="InterPro" id="IPR036005">
    <property type="entry name" value="Creatinase/aminopeptidase-like"/>
</dbReference>
<dbReference type="Gene3D" id="3.90.230.10">
    <property type="entry name" value="Creatinase/methionine aminopeptidase superfamily"/>
    <property type="match status" value="1"/>
</dbReference>
<organism evidence="9 10">
    <name type="scientific">Aureibacter tunicatorum</name>
    <dbReference type="NCBI Taxonomy" id="866807"/>
    <lineage>
        <taxon>Bacteria</taxon>
        <taxon>Pseudomonadati</taxon>
        <taxon>Bacteroidota</taxon>
        <taxon>Cytophagia</taxon>
        <taxon>Cytophagales</taxon>
        <taxon>Persicobacteraceae</taxon>
        <taxon>Aureibacter</taxon>
    </lineage>
</organism>
<comment type="catalytic activity">
    <reaction evidence="1">
        <text>Release of any N-terminal amino acid, including proline, that is linked to proline, even from a dipeptide or tripeptide.</text>
        <dbReference type="EC" id="3.4.11.9"/>
    </reaction>
</comment>
<dbReference type="Pfam" id="PF05195">
    <property type="entry name" value="AMP_N"/>
    <property type="match status" value="1"/>
</dbReference>
<evidence type="ECO:0000313" key="10">
    <source>
        <dbReference type="Proteomes" id="UP001185092"/>
    </source>
</evidence>
<evidence type="ECO:0000256" key="2">
    <source>
        <dbReference type="ARBA" id="ARBA00001936"/>
    </source>
</evidence>
<dbReference type="SMART" id="SM01011">
    <property type="entry name" value="AMP_N"/>
    <property type="match status" value="1"/>
</dbReference>
<comment type="cofactor">
    <cofactor evidence="2">
        <name>Mn(2+)</name>
        <dbReference type="ChEBI" id="CHEBI:29035"/>
    </cofactor>
</comment>
<dbReference type="Proteomes" id="UP001185092">
    <property type="component" value="Unassembled WGS sequence"/>
</dbReference>
<gene>
    <name evidence="9" type="ORF">HNQ88_003326</name>
</gene>
<keyword evidence="9" id="KW-0645">Protease</keyword>
<comment type="caution">
    <text evidence="9">The sequence shown here is derived from an EMBL/GenBank/DDBJ whole genome shotgun (WGS) entry which is preliminary data.</text>
</comment>
<evidence type="ECO:0000256" key="4">
    <source>
        <dbReference type="ARBA" id="ARBA00012574"/>
    </source>
</evidence>
<feature type="domain" description="Aminopeptidase P N-terminal" evidence="8">
    <location>
        <begin position="6"/>
        <end position="142"/>
    </location>
</feature>
<dbReference type="PRINTS" id="PR00599">
    <property type="entry name" value="MAPEPTIDASE"/>
</dbReference>
<evidence type="ECO:0000256" key="1">
    <source>
        <dbReference type="ARBA" id="ARBA00001424"/>
    </source>
</evidence>
<dbReference type="InterPro" id="IPR052433">
    <property type="entry name" value="X-Pro_dipept-like"/>
</dbReference>
<evidence type="ECO:0000259" key="8">
    <source>
        <dbReference type="SMART" id="SM01011"/>
    </source>
</evidence>
<dbReference type="GO" id="GO:0030145">
    <property type="term" value="F:manganese ion binding"/>
    <property type="evidence" value="ECO:0007669"/>
    <property type="project" value="InterPro"/>
</dbReference>
<dbReference type="GO" id="GO:0070006">
    <property type="term" value="F:metalloaminopeptidase activity"/>
    <property type="evidence" value="ECO:0007669"/>
    <property type="project" value="InterPro"/>
</dbReference>
<dbReference type="PANTHER" id="PTHR43226:SF4">
    <property type="entry name" value="XAA-PRO AMINOPEPTIDASE 3"/>
    <property type="match status" value="1"/>
</dbReference>
<dbReference type="InterPro" id="IPR007865">
    <property type="entry name" value="Aminopep_P_N"/>
</dbReference>
<accession>A0AAE3XPH9</accession>
<dbReference type="InterPro" id="IPR029149">
    <property type="entry name" value="Creatin/AminoP/Spt16_N"/>
</dbReference>
<protein>
    <recommendedName>
        <fullName evidence="4">Xaa-Pro aminopeptidase</fullName>
        <ecNumber evidence="4">3.4.11.9</ecNumber>
    </recommendedName>
</protein>
<reference evidence="9" key="1">
    <citation type="submission" date="2023-07" db="EMBL/GenBank/DDBJ databases">
        <title>Genomic Encyclopedia of Type Strains, Phase IV (KMG-IV): sequencing the most valuable type-strain genomes for metagenomic binning, comparative biology and taxonomic classification.</title>
        <authorList>
            <person name="Goeker M."/>
        </authorList>
    </citation>
    <scope>NUCLEOTIDE SEQUENCE</scope>
    <source>
        <strain evidence="9">DSM 26174</strain>
    </source>
</reference>
<dbReference type="RefSeq" id="WP_309940161.1">
    <property type="nucleotide sequence ID" value="NZ_AP025305.1"/>
</dbReference>
<keyword evidence="7" id="KW-0464">Manganese</keyword>
<evidence type="ECO:0000313" key="9">
    <source>
        <dbReference type="EMBL" id="MDR6240260.1"/>
    </source>
</evidence>
<sequence>MRYNQIDSQLFIKNRKRFVEKMKPNSIAILSSNDVMYTNADDVMRFQQNNDLFYLSGVDQEETILLLYPDAQDPKFKEVLFIRETNEHIRIWEGDKLTKEQATDVSGISNVQWLQEFDFMLQLNAFHADNIYLNHNEHIKTASAQMETREDRMIKYCKDRYPLHNYERVGRITRDLRFIKSDIEIELVTEACNTATKAFNRALRAVKPGMREFEVEAELTYEFLKNGTRRHAFQPIMASGLNACSLHYVKNDDELKDGDMILMDFGAEYGNYHSDVTRCLPVNGKFTDRQKEVYNAVLRCLKEGVKELKPGNSLTDYEKNMASLVEAELINIGLLDAEEVKNQDPDNPLYKKYFMHGTAHHLGLDVHDIGNRMVPIQEGMVFTCEPGIYIREERIGIRLENDYVITKDGPVNLTSGIPIEVEEIEAIMAGNNAAVEA</sequence>
<keyword evidence="9" id="KW-0031">Aminopeptidase</keyword>
<evidence type="ECO:0000256" key="3">
    <source>
        <dbReference type="ARBA" id="ARBA00008766"/>
    </source>
</evidence>
<dbReference type="GO" id="GO:0006508">
    <property type="term" value="P:proteolysis"/>
    <property type="evidence" value="ECO:0007669"/>
    <property type="project" value="TreeGrafter"/>
</dbReference>
<evidence type="ECO:0000256" key="7">
    <source>
        <dbReference type="ARBA" id="ARBA00023211"/>
    </source>
</evidence>
<dbReference type="Gene3D" id="3.40.350.10">
    <property type="entry name" value="Creatinase/prolidase N-terminal domain"/>
    <property type="match status" value="1"/>
</dbReference>
<evidence type="ECO:0000256" key="6">
    <source>
        <dbReference type="ARBA" id="ARBA00022801"/>
    </source>
</evidence>
<name>A0AAE3XPH9_9BACT</name>
<dbReference type="EC" id="3.4.11.9" evidence="4"/>
<dbReference type="InterPro" id="IPR000994">
    <property type="entry name" value="Pept_M24"/>
</dbReference>
<dbReference type="EMBL" id="JAVDQD010000004">
    <property type="protein sequence ID" value="MDR6240260.1"/>
    <property type="molecule type" value="Genomic_DNA"/>
</dbReference>
<dbReference type="AlphaFoldDB" id="A0AAE3XPH9"/>
<keyword evidence="10" id="KW-1185">Reference proteome</keyword>
<proteinExistence type="inferred from homology"/>
<dbReference type="Pfam" id="PF00557">
    <property type="entry name" value="Peptidase_M24"/>
    <property type="match status" value="1"/>
</dbReference>
<dbReference type="PANTHER" id="PTHR43226">
    <property type="entry name" value="XAA-PRO AMINOPEPTIDASE 3"/>
    <property type="match status" value="1"/>
</dbReference>
<dbReference type="CDD" id="cd01087">
    <property type="entry name" value="Prolidase"/>
    <property type="match status" value="1"/>
</dbReference>
<dbReference type="SUPFAM" id="SSF53092">
    <property type="entry name" value="Creatinase/prolidase N-terminal domain"/>
    <property type="match status" value="1"/>
</dbReference>
<dbReference type="InterPro" id="IPR001714">
    <property type="entry name" value="Pept_M24_MAP"/>
</dbReference>
<keyword evidence="6 9" id="KW-0378">Hydrolase</keyword>
<comment type="similarity">
    <text evidence="3">Belongs to the peptidase M24B family.</text>
</comment>
<evidence type="ECO:0000256" key="5">
    <source>
        <dbReference type="ARBA" id="ARBA00022723"/>
    </source>
</evidence>